<keyword evidence="1" id="KW-0732">Signal</keyword>
<comment type="caution">
    <text evidence="2">The sequence shown here is derived from an EMBL/GenBank/DDBJ whole genome shotgun (WGS) entry which is preliminary data.</text>
</comment>
<dbReference type="EMBL" id="JLXW01000010">
    <property type="protein sequence ID" value="KBZ60963.1"/>
    <property type="molecule type" value="Genomic_DNA"/>
</dbReference>
<protein>
    <recommendedName>
        <fullName evidence="4">DUF732 domain-containing protein</fullName>
    </recommendedName>
</protein>
<proteinExistence type="predicted"/>
<sequence length="121" mass="13072">MAKAYHHRWLLGCLVFAWAAGTALGSPAATAVPYPLPPGYLSSYDQGYNTMAPIVGSKYFFTPASPLAPACQEELRIAQSENGPENDDGFLAGCIDAARHAMGIYYPCDRFGDDPVCPRRL</sequence>
<name>A0A051TWG1_9MYCO</name>
<evidence type="ECO:0000313" key="2">
    <source>
        <dbReference type="EMBL" id="KBZ60963.1"/>
    </source>
</evidence>
<organism evidence="2 3">
    <name type="scientific">Mycobacterium [tuberculosis] TKK-01-0051</name>
    <dbReference type="NCBI Taxonomy" id="1324261"/>
    <lineage>
        <taxon>Bacteria</taxon>
        <taxon>Bacillati</taxon>
        <taxon>Actinomycetota</taxon>
        <taxon>Actinomycetes</taxon>
        <taxon>Mycobacteriales</taxon>
        <taxon>Mycobacteriaceae</taxon>
        <taxon>Mycobacterium</taxon>
        <taxon>Mycobacterium avium complex (MAC)</taxon>
    </lineage>
</organism>
<dbReference type="Proteomes" id="UP000025947">
    <property type="component" value="Unassembled WGS sequence"/>
</dbReference>
<gene>
    <name evidence="2" type="ORF">K875_03914</name>
</gene>
<dbReference type="AlphaFoldDB" id="A0A051TWG1"/>
<reference evidence="2 3" key="1">
    <citation type="submission" date="2014-04" db="EMBL/GenBank/DDBJ databases">
        <title>The Genome Sequence of Mycobacterium tuberculosis TKK-01-0051.</title>
        <authorList>
            <consortium name="The Broad Institute Genomics Platform"/>
            <consortium name="The Broad Institute Genome Sequencing Center for Infectious Disease"/>
            <person name="Earl A.M."/>
            <person name="Cohen K."/>
            <person name="Pym A."/>
            <person name="Bishai W."/>
            <person name="Maharaj K."/>
            <person name="Desjardins C."/>
            <person name="Abeel T."/>
            <person name="Young S."/>
            <person name="Zeng Q."/>
            <person name="Gargeya S."/>
            <person name="Abouelleil A."/>
            <person name="Alvarado L."/>
            <person name="Chapman S.B."/>
            <person name="Gainer-Dewar J."/>
            <person name="Goldberg J."/>
            <person name="Griggs A."/>
            <person name="Gujja S."/>
            <person name="Hansen M."/>
            <person name="Howarth C."/>
            <person name="Imamovic A."/>
            <person name="Larimer J."/>
            <person name="Murphy C."/>
            <person name="Naylor J."/>
            <person name="Pearson M."/>
            <person name="Poon T.W."/>
            <person name="Priest M."/>
            <person name="Roberts A."/>
            <person name="Saif S."/>
            <person name="Shea T."/>
            <person name="Sykes S."/>
            <person name="Wortman J."/>
            <person name="Nusbaum C."/>
            <person name="Birren B."/>
        </authorList>
    </citation>
    <scope>NUCLEOTIDE SEQUENCE [LARGE SCALE GENOMIC DNA]</scope>
    <source>
        <strain evidence="2 3">TKK-01-0051</strain>
    </source>
</reference>
<evidence type="ECO:0008006" key="4">
    <source>
        <dbReference type="Google" id="ProtNLM"/>
    </source>
</evidence>
<keyword evidence="3" id="KW-1185">Reference proteome</keyword>
<feature type="signal peptide" evidence="1">
    <location>
        <begin position="1"/>
        <end position="19"/>
    </location>
</feature>
<evidence type="ECO:0000313" key="3">
    <source>
        <dbReference type="Proteomes" id="UP000025947"/>
    </source>
</evidence>
<evidence type="ECO:0000256" key="1">
    <source>
        <dbReference type="SAM" id="SignalP"/>
    </source>
</evidence>
<dbReference type="HOGENOM" id="CLU_2035497_0_0_11"/>
<feature type="chain" id="PRO_5038828475" description="DUF732 domain-containing protein" evidence="1">
    <location>
        <begin position="20"/>
        <end position="121"/>
    </location>
</feature>
<accession>A0A051TWG1</accession>